<comment type="caution">
    <text evidence="1">The sequence shown here is derived from an EMBL/GenBank/DDBJ whole genome shotgun (WGS) entry which is preliminary data.</text>
</comment>
<evidence type="ECO:0000313" key="1">
    <source>
        <dbReference type="EMBL" id="CAK5263334.1"/>
    </source>
</evidence>
<reference evidence="1" key="1">
    <citation type="submission" date="2023-11" db="EMBL/GenBank/DDBJ databases">
        <authorList>
            <person name="De Vega J J."/>
            <person name="De Vega J J."/>
        </authorList>
    </citation>
    <scope>NUCLEOTIDE SEQUENCE</scope>
</reference>
<name>A0AAD2JUY0_9AGAR</name>
<evidence type="ECO:0000313" key="2">
    <source>
        <dbReference type="Proteomes" id="UP001295794"/>
    </source>
</evidence>
<dbReference type="EMBL" id="CAVNYO010000039">
    <property type="protein sequence ID" value="CAK5263334.1"/>
    <property type="molecule type" value="Genomic_DNA"/>
</dbReference>
<organism evidence="1 2">
    <name type="scientific">Mycena citricolor</name>
    <dbReference type="NCBI Taxonomy" id="2018698"/>
    <lineage>
        <taxon>Eukaryota</taxon>
        <taxon>Fungi</taxon>
        <taxon>Dikarya</taxon>
        <taxon>Basidiomycota</taxon>
        <taxon>Agaricomycotina</taxon>
        <taxon>Agaricomycetes</taxon>
        <taxon>Agaricomycetidae</taxon>
        <taxon>Agaricales</taxon>
        <taxon>Marasmiineae</taxon>
        <taxon>Mycenaceae</taxon>
        <taxon>Mycena</taxon>
    </lineage>
</organism>
<gene>
    <name evidence="1" type="ORF">MYCIT1_LOCUS2759</name>
</gene>
<proteinExistence type="predicted"/>
<accession>A0AAD2JUY0</accession>
<keyword evidence="2" id="KW-1185">Reference proteome</keyword>
<sequence>MIDVGLSMMRVVVYREKVVCPRVRFYQAWSMTEATAPGALPPPVSDRAQVTRYIFQIRRQAGILSAQARIAVRSK</sequence>
<dbReference type="Proteomes" id="UP001295794">
    <property type="component" value="Unassembled WGS sequence"/>
</dbReference>
<dbReference type="AlphaFoldDB" id="A0AAD2JUY0"/>
<protein>
    <submittedName>
        <fullName evidence="1">Uncharacterized protein</fullName>
    </submittedName>
</protein>